<evidence type="ECO:0000259" key="3">
    <source>
        <dbReference type="Pfam" id="PF04783"/>
    </source>
</evidence>
<accession>A0AAV8QX32</accession>
<evidence type="ECO:0008006" key="6">
    <source>
        <dbReference type="Google" id="ProtNLM"/>
    </source>
</evidence>
<feature type="domain" description="DUF632" evidence="2">
    <location>
        <begin position="411"/>
        <end position="756"/>
    </location>
</feature>
<dbReference type="InterPro" id="IPR006868">
    <property type="entry name" value="DUF630"/>
</dbReference>
<dbReference type="Pfam" id="PF04782">
    <property type="entry name" value="DUF632"/>
    <property type="match status" value="1"/>
</dbReference>
<evidence type="ECO:0000313" key="4">
    <source>
        <dbReference type="EMBL" id="KAJ8484552.1"/>
    </source>
</evidence>
<dbReference type="PANTHER" id="PTHR21450">
    <property type="entry name" value="PROTEIN ALTERED PHOSPHATE STARVATION RESPONSE 1"/>
    <property type="match status" value="1"/>
</dbReference>
<feature type="compositionally biased region" description="Polar residues" evidence="1">
    <location>
        <begin position="217"/>
        <end position="240"/>
    </location>
</feature>
<feature type="compositionally biased region" description="Acidic residues" evidence="1">
    <location>
        <begin position="309"/>
        <end position="319"/>
    </location>
</feature>
<keyword evidence="5" id="KW-1185">Reference proteome</keyword>
<protein>
    <recommendedName>
        <fullName evidence="6">DUF632 domain-containing protein</fullName>
    </recommendedName>
</protein>
<gene>
    <name evidence="4" type="ORF">OPV22_017037</name>
</gene>
<evidence type="ECO:0000313" key="5">
    <source>
        <dbReference type="Proteomes" id="UP001222027"/>
    </source>
</evidence>
<evidence type="ECO:0000259" key="2">
    <source>
        <dbReference type="Pfam" id="PF04782"/>
    </source>
</evidence>
<name>A0AAV8QX32_ENSVE</name>
<dbReference type="AlphaFoldDB" id="A0AAV8QX32"/>
<dbReference type="Pfam" id="PF04783">
    <property type="entry name" value="DUF630"/>
    <property type="match status" value="1"/>
</dbReference>
<feature type="region of interest" description="Disordered" evidence="1">
    <location>
        <begin position="213"/>
        <end position="256"/>
    </location>
</feature>
<dbReference type="InterPro" id="IPR006867">
    <property type="entry name" value="DUF632"/>
</dbReference>
<organism evidence="4 5">
    <name type="scientific">Ensete ventricosum</name>
    <name type="common">Abyssinian banana</name>
    <name type="synonym">Musa ensete</name>
    <dbReference type="NCBI Taxonomy" id="4639"/>
    <lineage>
        <taxon>Eukaryota</taxon>
        <taxon>Viridiplantae</taxon>
        <taxon>Streptophyta</taxon>
        <taxon>Embryophyta</taxon>
        <taxon>Tracheophyta</taxon>
        <taxon>Spermatophyta</taxon>
        <taxon>Magnoliopsida</taxon>
        <taxon>Liliopsida</taxon>
        <taxon>Zingiberales</taxon>
        <taxon>Musaceae</taxon>
        <taxon>Ensete</taxon>
    </lineage>
</organism>
<feature type="compositionally biased region" description="Low complexity" evidence="1">
    <location>
        <begin position="242"/>
        <end position="254"/>
    </location>
</feature>
<proteinExistence type="predicted"/>
<reference evidence="4 5" key="1">
    <citation type="submission" date="2022-12" db="EMBL/GenBank/DDBJ databases">
        <title>Chromosome-scale assembly of the Ensete ventricosum genome.</title>
        <authorList>
            <person name="Dussert Y."/>
            <person name="Stocks J."/>
            <person name="Wendawek A."/>
            <person name="Woldeyes F."/>
            <person name="Nichols R.A."/>
            <person name="Borrell J.S."/>
        </authorList>
    </citation>
    <scope>NUCLEOTIDE SEQUENCE [LARGE SCALE GENOMIC DNA]</scope>
    <source>
        <strain evidence="5">cv. Maze</strain>
        <tissue evidence="4">Seeds</tissue>
    </source>
</reference>
<feature type="domain" description="DUF630" evidence="3">
    <location>
        <begin position="81"/>
        <end position="138"/>
    </location>
</feature>
<comment type="caution">
    <text evidence="4">The sequence shown here is derived from an EMBL/GenBank/DDBJ whole genome shotgun (WGS) entry which is preliminary data.</text>
</comment>
<evidence type="ECO:0000256" key="1">
    <source>
        <dbReference type="SAM" id="MobiDB-lite"/>
    </source>
</evidence>
<sequence length="846" mass="94725">MTPSSRSCGTKFVWFEISVPAAAYGSPSWLVFLLQMCRGPVEALSSLVYTHDSKTTKLLLERKKWSHFSASDSWIFDLEEMGVTNSKVEEDKALTLCRERKRLVRQALDERCSLAVAHVSYVRSLKRTGIALREFAVPEAPNESSLFTPTSATPEPLALTDKPISRFSNSSPSLSQRVEAAESFTSVPSPLSSGHLHVDHMEAGRASYMTIKEKPPTSGTATVQTSSMTPKHLVSQSDEIPSSETPSTPSGTASWDFFFPSHPIENQLSFQNGRGLNHGFDNADEIRRLREEEGIPELEENGDRASANEENDLDSEDDFDHPSNEPLVQMFENRNLISEHLLKSESPAIQSEKDIVSETKHQNGDDMKLTNDISETDEMTPTKAASYVVAISMNGKGKETDPETKNEARDLLSCMLEIADLFLKASESGKEIPMMLEANKVQFRPLFPEEKAHASKVSAFVMGCFTCCKEETPHPQVSATNEVKYLTWHRSVSSLSSSSRNFLGTKMEDDTEEPSSSLFNSICMNSGSHASTLDRLYAWERKLYDEIKACGILRRDYGIKCRLLRHKESQGENPIKIDKTRAVVKDLHCRIHVAIQSIDSISKKIEEIRDKELQPQLEELIGGLTKMWRMMLDYHNRQYNIIMLVSGNGNTKVSVRSESQHQAADLELELNSLSSNFTGWMSAHKSYVQAINGWLLKCIDLTAKQNKSSRRKAQQFSLKRDLALPIFVTCQNWLDLLEVLSTEEVVSAVKNLVNVTTHFLPHQEKGHGTSKSSFSLPRNDESGEHVLANDSSVDWSLNYDHLQSALTIFLDSLKAFAASSVSMYEALQVSIEKAKELYEGKAEKQV</sequence>
<feature type="region of interest" description="Disordered" evidence="1">
    <location>
        <begin position="294"/>
        <end position="319"/>
    </location>
</feature>
<dbReference type="PANTHER" id="PTHR21450:SF6">
    <property type="entry name" value="EXPRESSED PROTEIN"/>
    <property type="match status" value="1"/>
</dbReference>
<dbReference type="Proteomes" id="UP001222027">
    <property type="component" value="Unassembled WGS sequence"/>
</dbReference>
<dbReference type="EMBL" id="JAQQAF010000005">
    <property type="protein sequence ID" value="KAJ8484552.1"/>
    <property type="molecule type" value="Genomic_DNA"/>
</dbReference>